<evidence type="ECO:0000313" key="3">
    <source>
        <dbReference type="Proteomes" id="UP001150904"/>
    </source>
</evidence>
<proteinExistence type="predicted"/>
<sequence>MSDANSLVTFERTISSASPVDPAVDFVPTPMEFMDGVAYRLGNAFSIMEARRTLAAREQAAAGIDQPSADNEPVEAAASASDNVSVTDLDWVLELPPCPYASDGSGEELALLNQQYAGLNGVLQEVLAAEEAEDMDDAE</sequence>
<name>A0A9W9M6J0_9EURO</name>
<accession>A0A9W9M6J0</accession>
<keyword evidence="3" id="KW-1185">Reference proteome</keyword>
<dbReference type="AlphaFoldDB" id="A0A9W9M6J0"/>
<evidence type="ECO:0000313" key="2">
    <source>
        <dbReference type="EMBL" id="KAJ5190688.1"/>
    </source>
</evidence>
<dbReference type="RefSeq" id="XP_058303628.1">
    <property type="nucleotide sequence ID" value="XM_058456729.1"/>
</dbReference>
<dbReference type="GeneID" id="83184030"/>
<organism evidence="2 3">
    <name type="scientific">Penicillium cinerascens</name>
    <dbReference type="NCBI Taxonomy" id="70096"/>
    <lineage>
        <taxon>Eukaryota</taxon>
        <taxon>Fungi</taxon>
        <taxon>Dikarya</taxon>
        <taxon>Ascomycota</taxon>
        <taxon>Pezizomycotina</taxon>
        <taxon>Eurotiomycetes</taxon>
        <taxon>Eurotiomycetidae</taxon>
        <taxon>Eurotiales</taxon>
        <taxon>Aspergillaceae</taxon>
        <taxon>Penicillium</taxon>
    </lineage>
</organism>
<gene>
    <name evidence="2" type="ORF">N7498_009673</name>
</gene>
<reference evidence="2" key="2">
    <citation type="journal article" date="2023" name="IMA Fungus">
        <title>Comparative genomic study of the Penicillium genus elucidates a diverse pangenome and 15 lateral gene transfer events.</title>
        <authorList>
            <person name="Petersen C."/>
            <person name="Sorensen T."/>
            <person name="Nielsen M.R."/>
            <person name="Sondergaard T.E."/>
            <person name="Sorensen J.L."/>
            <person name="Fitzpatrick D.A."/>
            <person name="Frisvad J.C."/>
            <person name="Nielsen K.L."/>
        </authorList>
    </citation>
    <scope>NUCLEOTIDE SEQUENCE</scope>
    <source>
        <strain evidence="2">IBT 15544</strain>
    </source>
</reference>
<comment type="caution">
    <text evidence="2">The sequence shown here is derived from an EMBL/GenBank/DDBJ whole genome shotgun (WGS) entry which is preliminary data.</text>
</comment>
<reference evidence="2" key="1">
    <citation type="submission" date="2022-12" db="EMBL/GenBank/DDBJ databases">
        <authorList>
            <person name="Petersen C."/>
        </authorList>
    </citation>
    <scope>NUCLEOTIDE SEQUENCE</scope>
    <source>
        <strain evidence="2">IBT 15544</strain>
    </source>
</reference>
<protein>
    <submittedName>
        <fullName evidence="2">Uncharacterized protein</fullName>
    </submittedName>
</protein>
<evidence type="ECO:0000256" key="1">
    <source>
        <dbReference type="SAM" id="MobiDB-lite"/>
    </source>
</evidence>
<dbReference type="Proteomes" id="UP001150904">
    <property type="component" value="Unassembled WGS sequence"/>
</dbReference>
<feature type="region of interest" description="Disordered" evidence="1">
    <location>
        <begin position="59"/>
        <end position="81"/>
    </location>
</feature>
<dbReference type="EMBL" id="JAPQKR010000016">
    <property type="protein sequence ID" value="KAJ5190688.1"/>
    <property type="molecule type" value="Genomic_DNA"/>
</dbReference>